<dbReference type="PIRSF" id="PIRSF004548">
    <property type="entry name" value="CreD"/>
    <property type="match status" value="1"/>
</dbReference>
<feature type="transmembrane region" description="Helical" evidence="2">
    <location>
        <begin position="424"/>
        <end position="442"/>
    </location>
</feature>
<gene>
    <name evidence="3" type="ORF">J2Z75_004324</name>
</gene>
<organism evidence="3 4">
    <name type="scientific">Rhizobium herbae</name>
    <dbReference type="NCBI Taxonomy" id="508661"/>
    <lineage>
        <taxon>Bacteria</taxon>
        <taxon>Pseudomonadati</taxon>
        <taxon>Pseudomonadota</taxon>
        <taxon>Alphaproteobacteria</taxon>
        <taxon>Hyphomicrobiales</taxon>
        <taxon>Rhizobiaceae</taxon>
        <taxon>Rhizobium/Agrobacterium group</taxon>
        <taxon>Rhizobium</taxon>
    </lineage>
</organism>
<evidence type="ECO:0000313" key="3">
    <source>
        <dbReference type="EMBL" id="MBP1860803.1"/>
    </source>
</evidence>
<dbReference type="PANTHER" id="PTHR30092">
    <property type="entry name" value="INNER MEMBRANE PROTEIN CRED"/>
    <property type="match status" value="1"/>
</dbReference>
<evidence type="ECO:0000256" key="2">
    <source>
        <dbReference type="SAM" id="Phobius"/>
    </source>
</evidence>
<sequence length="480" mass="51798">MTDSDLIPEEGFGDKQPFSQSDTTSQPGTLRTLLSSPGVKFIMIGFISVALLIPTLLVWGLVEERGRRAEEVSSRIAKGWGGPQVLNGPYVAVPFEVNRNQTIDGRIVWQTVTEWALLMPETLSVDSKLATEERKLSIYTLPVYNARIAISGKFAPGMIDDLRQIEGKPDLDRAMLVMSIADITGIRSDAGVRIDGGPLMPFDPGMKAITSLMLGSPEPYGSPAKLDSGVNRPIGRALVESGFAFAMDLSLNGSGSFAVAPAGQTTHFSAEANWPHPGFEGLFLPEEKSIDGKGFSAKWTIPYLARGVDRVVSGSVMPLSNSLMSINMVEPVKFYQVVARTLKYSIGFFSVVFLAVFIIELKSARKVHWIQYVLTGLALVVFYILLLALAEHTGFEIAYVLASLATAGLISTYVGSVTGSARRGAGLAFVLCTAYAVMYLILREDEYALLAGALISFVTIAATMFSTRAVDWSGTGRKPA</sequence>
<feature type="transmembrane region" description="Helical" evidence="2">
    <location>
        <begin position="344"/>
        <end position="363"/>
    </location>
</feature>
<dbReference type="EMBL" id="JAGGJV010000008">
    <property type="protein sequence ID" value="MBP1860803.1"/>
    <property type="molecule type" value="Genomic_DNA"/>
</dbReference>
<comment type="caution">
    <text evidence="3">The sequence shown here is derived from an EMBL/GenBank/DDBJ whole genome shotgun (WGS) entry which is preliminary data.</text>
</comment>
<keyword evidence="2" id="KW-0812">Transmembrane</keyword>
<evidence type="ECO:0000313" key="4">
    <source>
        <dbReference type="Proteomes" id="UP000823786"/>
    </source>
</evidence>
<reference evidence="3 4" key="1">
    <citation type="submission" date="2021-03" db="EMBL/GenBank/DDBJ databases">
        <title>Genomic Encyclopedia of Type Strains, Phase IV (KMG-IV): sequencing the most valuable type-strain genomes for metagenomic binning, comparative biology and taxonomic classification.</title>
        <authorList>
            <person name="Goeker M."/>
        </authorList>
    </citation>
    <scope>NUCLEOTIDE SEQUENCE [LARGE SCALE GENOMIC DNA]</scope>
    <source>
        <strain evidence="3 4">DSM 26427</strain>
    </source>
</reference>
<dbReference type="InterPro" id="IPR010364">
    <property type="entry name" value="Uncharacterised_IM_CreD"/>
</dbReference>
<dbReference type="RefSeq" id="WP_209854802.1">
    <property type="nucleotide sequence ID" value="NZ_JAGGJV010000008.1"/>
</dbReference>
<protein>
    <submittedName>
        <fullName evidence="3">Inner membrane protein</fullName>
    </submittedName>
</protein>
<name>A0ABS4ES77_9HYPH</name>
<evidence type="ECO:0000256" key="1">
    <source>
        <dbReference type="SAM" id="MobiDB-lite"/>
    </source>
</evidence>
<dbReference type="PANTHER" id="PTHR30092:SF0">
    <property type="entry name" value="INNER MEMBRANE PROTEIN CRED"/>
    <property type="match status" value="1"/>
</dbReference>
<keyword evidence="2" id="KW-1133">Transmembrane helix</keyword>
<accession>A0ABS4ES77</accession>
<feature type="region of interest" description="Disordered" evidence="1">
    <location>
        <begin position="1"/>
        <end position="29"/>
    </location>
</feature>
<dbReference type="Proteomes" id="UP000823786">
    <property type="component" value="Unassembled WGS sequence"/>
</dbReference>
<feature type="transmembrane region" description="Helical" evidence="2">
    <location>
        <begin position="397"/>
        <end position="418"/>
    </location>
</feature>
<keyword evidence="4" id="KW-1185">Reference proteome</keyword>
<proteinExistence type="predicted"/>
<feature type="transmembrane region" description="Helical" evidence="2">
    <location>
        <begin position="449"/>
        <end position="470"/>
    </location>
</feature>
<feature type="transmembrane region" description="Helical" evidence="2">
    <location>
        <begin position="369"/>
        <end position="390"/>
    </location>
</feature>
<keyword evidence="2" id="KW-0472">Membrane</keyword>
<feature type="transmembrane region" description="Helical" evidence="2">
    <location>
        <begin position="41"/>
        <end position="62"/>
    </location>
</feature>
<dbReference type="Pfam" id="PF06123">
    <property type="entry name" value="CreD"/>
    <property type="match status" value="1"/>
</dbReference>
<dbReference type="NCBIfam" id="NF008712">
    <property type="entry name" value="PRK11715.1-1"/>
    <property type="match status" value="1"/>
</dbReference>
<feature type="compositionally biased region" description="Polar residues" evidence="1">
    <location>
        <begin position="17"/>
        <end position="29"/>
    </location>
</feature>